<keyword evidence="1 4" id="KW-0689">Ribosomal protein</keyword>
<comment type="caution">
    <text evidence="4">The sequence shown here is derived from an EMBL/GenBank/DDBJ whole genome shotgun (WGS) entry which is preliminary data.</text>
</comment>
<keyword evidence="5" id="KW-1185">Reference proteome</keyword>
<dbReference type="InterPro" id="IPR004038">
    <property type="entry name" value="Ribosomal_eL8/eL30/eS12/Gad45"/>
</dbReference>
<name>A0ABR4Q5M9_9CEST</name>
<dbReference type="SUPFAM" id="SSF55315">
    <property type="entry name" value="L30e-like"/>
    <property type="match status" value="1"/>
</dbReference>
<proteinExistence type="predicted"/>
<dbReference type="PANTHER" id="PTHR11449">
    <property type="entry name" value="RIBOSOMAL PROTEIN L30"/>
    <property type="match status" value="1"/>
</dbReference>
<protein>
    <submittedName>
        <fullName evidence="4">60S ribosomal protein L30</fullName>
    </submittedName>
</protein>
<accession>A0ABR4Q5M9</accession>
<organism evidence="4 5">
    <name type="scientific">Taenia crassiceps</name>
    <dbReference type="NCBI Taxonomy" id="6207"/>
    <lineage>
        <taxon>Eukaryota</taxon>
        <taxon>Metazoa</taxon>
        <taxon>Spiralia</taxon>
        <taxon>Lophotrochozoa</taxon>
        <taxon>Platyhelminthes</taxon>
        <taxon>Cestoda</taxon>
        <taxon>Eucestoda</taxon>
        <taxon>Cyclophyllidea</taxon>
        <taxon>Taeniidae</taxon>
        <taxon>Taenia</taxon>
    </lineage>
</organism>
<evidence type="ECO:0000256" key="2">
    <source>
        <dbReference type="ARBA" id="ARBA00023274"/>
    </source>
</evidence>
<evidence type="ECO:0000259" key="3">
    <source>
        <dbReference type="Pfam" id="PF01248"/>
    </source>
</evidence>
<dbReference type="EMBL" id="JAKROA010000010">
    <property type="protein sequence ID" value="KAL5104906.1"/>
    <property type="molecule type" value="Genomic_DNA"/>
</dbReference>
<sequence length="160" mass="17928">MRRNVDVYEWLNYQVLEPISETFTLQWLLRPPPPRRPSRNLALSQLQKRPGKAAIGYRHTLRTLRRGGAKLIIIASNTPPLRKAEIEYYAMLSKTGVHHYNGTNHDLGTACGKYFRSDTARFTGGCGSDSPNLVVTSTCAGLKYQPAGFFTLFNSLAARV</sequence>
<evidence type="ECO:0000256" key="1">
    <source>
        <dbReference type="ARBA" id="ARBA00022980"/>
    </source>
</evidence>
<feature type="domain" description="Ribosomal protein eL8/eL30/eS12/Gadd45" evidence="3">
    <location>
        <begin position="46"/>
        <end position="119"/>
    </location>
</feature>
<dbReference type="GO" id="GO:0005840">
    <property type="term" value="C:ribosome"/>
    <property type="evidence" value="ECO:0007669"/>
    <property type="project" value="UniProtKB-KW"/>
</dbReference>
<evidence type="ECO:0000313" key="5">
    <source>
        <dbReference type="Proteomes" id="UP001651158"/>
    </source>
</evidence>
<reference evidence="4 5" key="1">
    <citation type="journal article" date="2022" name="Front. Cell. Infect. Microbiol.">
        <title>The Genomes of Two Strains of Taenia crassiceps the Animal Model for the Study of Human Cysticercosis.</title>
        <authorList>
            <person name="Bobes R.J."/>
            <person name="Estrada K."/>
            <person name="Rios-Valencia D.G."/>
            <person name="Calderon-Gallegos A."/>
            <person name="de la Torre P."/>
            <person name="Carrero J.C."/>
            <person name="Sanchez-Flores A."/>
            <person name="Laclette J.P."/>
        </authorList>
    </citation>
    <scope>NUCLEOTIDE SEQUENCE [LARGE SCALE GENOMIC DNA]</scope>
    <source>
        <strain evidence="4">WFUcys</strain>
    </source>
</reference>
<dbReference type="Pfam" id="PF01248">
    <property type="entry name" value="Ribosomal_L7Ae"/>
    <property type="match status" value="1"/>
</dbReference>
<evidence type="ECO:0000313" key="4">
    <source>
        <dbReference type="EMBL" id="KAL5104906.1"/>
    </source>
</evidence>
<gene>
    <name evidence="4" type="ORF">TcWFU_003796</name>
</gene>
<dbReference type="Proteomes" id="UP001651158">
    <property type="component" value="Unassembled WGS sequence"/>
</dbReference>
<dbReference type="InterPro" id="IPR039109">
    <property type="entry name" value="Ribosomal_eL30-like"/>
</dbReference>
<keyword evidence="2" id="KW-0687">Ribonucleoprotein</keyword>
<dbReference type="InterPro" id="IPR029064">
    <property type="entry name" value="Ribosomal_eL30-like_sf"/>
</dbReference>
<dbReference type="Gene3D" id="3.30.1330.30">
    <property type="match status" value="1"/>
</dbReference>